<comment type="caution">
    <text evidence="6">The sequence shown here is derived from an EMBL/GenBank/DDBJ whole genome shotgun (WGS) entry which is preliminary data.</text>
</comment>
<evidence type="ECO:0000313" key="6">
    <source>
        <dbReference type="EMBL" id="KAG2659296.1"/>
    </source>
</evidence>
<reference evidence="6" key="1">
    <citation type="submission" date="2020-05" db="EMBL/GenBank/DDBJ databases">
        <title>WGS assembly of Panicum virgatum.</title>
        <authorList>
            <person name="Lovell J.T."/>
            <person name="Jenkins J."/>
            <person name="Shu S."/>
            <person name="Juenger T.E."/>
            <person name="Schmutz J."/>
        </authorList>
    </citation>
    <scope>NUCLEOTIDE SEQUENCE</scope>
    <source>
        <strain evidence="6">AP13</strain>
    </source>
</reference>
<accession>A0A8T0XMQ3</accession>
<keyword evidence="4" id="KW-0788">Thiol protease</keyword>
<proteinExistence type="inferred from homology"/>
<keyword evidence="7" id="KW-1185">Reference proteome</keyword>
<feature type="domain" description="Ubiquitin-like protease family profile" evidence="5">
    <location>
        <begin position="66"/>
        <end position="188"/>
    </location>
</feature>
<dbReference type="AlphaFoldDB" id="A0A8T0XMQ3"/>
<evidence type="ECO:0000256" key="3">
    <source>
        <dbReference type="ARBA" id="ARBA00022801"/>
    </source>
</evidence>
<dbReference type="InterPro" id="IPR003653">
    <property type="entry name" value="Peptidase_C48_C"/>
</dbReference>
<dbReference type="GO" id="GO:0005634">
    <property type="term" value="C:nucleus"/>
    <property type="evidence" value="ECO:0007669"/>
    <property type="project" value="TreeGrafter"/>
</dbReference>
<dbReference type="GO" id="GO:0016929">
    <property type="term" value="F:deSUMOylase activity"/>
    <property type="evidence" value="ECO:0007669"/>
    <property type="project" value="TreeGrafter"/>
</dbReference>
<keyword evidence="3" id="KW-0378">Hydrolase</keyword>
<sequence>MNLDIENEKNLDDVLNSTQSLEDTRVSRHNKPKKNFIGVIKEQDDAIIKSISGYDDERLVVRVDDAFVTFESFKCLLSPYEYLNGDVSIIYVKKFSIHLENTLIFAIQHRDEDPIVETVKKYVAHDMVFIPINIEKYHWYLAVINANKRQIQVLDSVGLMCRDDLTLAVSINLCVSCGLFLLNFMEYWTGERLSNSFSQVDMQHFRLKLAAILFDSPFNTARDHIEEHNGRDEIFDPNDCVMIQSTQMSQLTCRNYKNTTSAICNFILSITDEESLGKEWVRSSNPHTISLNLKELQKILDPNKTMELDVFNLGVRLIACDEYAVLWEPKCHLLDLKFSFACNYRRHPKYRVNHKPKELATFFSDWPAVIAPFYSCGTYAFFVLDRKARVIMIVDHSPVREYAAYNHPFFHYLPRIQKVGKVFDRAMEEVDPVWNDNIYDWHPIFPFCIPKTFDWNLKGYIVYELMRMWDGQSFQQRLCMDSGVLRKWFLIEVLKCYFNKSANNIPEDIRGAVSSIRNMDVEKYF</sequence>
<dbReference type="Gene3D" id="3.40.395.10">
    <property type="entry name" value="Adenoviral Proteinase, Chain A"/>
    <property type="match status" value="1"/>
</dbReference>
<name>A0A8T0XMQ3_PANVG</name>
<dbReference type="Proteomes" id="UP000823388">
    <property type="component" value="Chromosome 1K"/>
</dbReference>
<dbReference type="GO" id="GO:0016926">
    <property type="term" value="P:protein desumoylation"/>
    <property type="evidence" value="ECO:0007669"/>
    <property type="project" value="TreeGrafter"/>
</dbReference>
<dbReference type="Pfam" id="PF02902">
    <property type="entry name" value="Peptidase_C48"/>
    <property type="match status" value="1"/>
</dbReference>
<dbReference type="PROSITE" id="PS50600">
    <property type="entry name" value="ULP_PROTEASE"/>
    <property type="match status" value="1"/>
</dbReference>
<dbReference type="PANTHER" id="PTHR12606:SF155">
    <property type="entry name" value="OS04G0316900 PROTEIN"/>
    <property type="match status" value="1"/>
</dbReference>
<dbReference type="EMBL" id="CM029037">
    <property type="protein sequence ID" value="KAG2659296.1"/>
    <property type="molecule type" value="Genomic_DNA"/>
</dbReference>
<organism evidence="6 7">
    <name type="scientific">Panicum virgatum</name>
    <name type="common">Blackwell switchgrass</name>
    <dbReference type="NCBI Taxonomy" id="38727"/>
    <lineage>
        <taxon>Eukaryota</taxon>
        <taxon>Viridiplantae</taxon>
        <taxon>Streptophyta</taxon>
        <taxon>Embryophyta</taxon>
        <taxon>Tracheophyta</taxon>
        <taxon>Spermatophyta</taxon>
        <taxon>Magnoliopsida</taxon>
        <taxon>Liliopsida</taxon>
        <taxon>Poales</taxon>
        <taxon>Poaceae</taxon>
        <taxon>PACMAD clade</taxon>
        <taxon>Panicoideae</taxon>
        <taxon>Panicodae</taxon>
        <taxon>Paniceae</taxon>
        <taxon>Panicinae</taxon>
        <taxon>Panicum</taxon>
        <taxon>Panicum sect. Hiantes</taxon>
    </lineage>
</organism>
<dbReference type="PANTHER" id="PTHR12606">
    <property type="entry name" value="SENTRIN/SUMO-SPECIFIC PROTEASE"/>
    <property type="match status" value="1"/>
</dbReference>
<dbReference type="GO" id="GO:0006508">
    <property type="term" value="P:proteolysis"/>
    <property type="evidence" value="ECO:0007669"/>
    <property type="project" value="UniProtKB-KW"/>
</dbReference>
<gene>
    <name evidence="6" type="ORF">PVAP13_1KG344305</name>
</gene>
<comment type="similarity">
    <text evidence="1">Belongs to the peptidase C48 family.</text>
</comment>
<keyword evidence="2" id="KW-0645">Protease</keyword>
<dbReference type="SUPFAM" id="SSF54001">
    <property type="entry name" value="Cysteine proteinases"/>
    <property type="match status" value="1"/>
</dbReference>
<evidence type="ECO:0000256" key="2">
    <source>
        <dbReference type="ARBA" id="ARBA00022670"/>
    </source>
</evidence>
<evidence type="ECO:0000313" key="7">
    <source>
        <dbReference type="Proteomes" id="UP000823388"/>
    </source>
</evidence>
<evidence type="ECO:0000256" key="1">
    <source>
        <dbReference type="ARBA" id="ARBA00005234"/>
    </source>
</evidence>
<dbReference type="InterPro" id="IPR038765">
    <property type="entry name" value="Papain-like_cys_pep_sf"/>
</dbReference>
<protein>
    <recommendedName>
        <fullName evidence="5">Ubiquitin-like protease family profile domain-containing protein</fullName>
    </recommendedName>
</protein>
<evidence type="ECO:0000256" key="4">
    <source>
        <dbReference type="ARBA" id="ARBA00022807"/>
    </source>
</evidence>
<evidence type="ECO:0000259" key="5">
    <source>
        <dbReference type="PROSITE" id="PS50600"/>
    </source>
</evidence>